<evidence type="ECO:0000256" key="1">
    <source>
        <dbReference type="ARBA" id="ARBA00012089"/>
    </source>
</evidence>
<dbReference type="PANTHER" id="PTHR12196">
    <property type="entry name" value="DOMAIN OF UNKNOWN FUNCTION 71 DUF71 -CONTAINING PROTEIN"/>
    <property type="match status" value="1"/>
</dbReference>
<sequence>MPQQQQQQQQQQKQLNVIALISGGKDSLYVILHCLKNGHKVVALANLHPPLRPKRSANYDAYVTTGSLQCDDQDGDVVQKGRVGGQEVNGNGEIGQWGEEEEEEEEDLHSYMYQTVGHSIIPLYQYALNIPLYRAPIHGTALNTSRDYQPPSPSPPSSSAAAATTATDETESIFHLLQRVLKAHPTANAVCAGAILSTYQRTRVENVASRLGLTPLAWLWMYPTLPPPVERELVPANSPAAVAGLLDDMAACGCEARIIKISSGGLDVDDLWGDVAGRADGEGGVVRRGLVRGMGRFVGEGEVAGAVLGEGGEYETIALDGPGVLWKGRIVVERIERRVGEGGVAAVRIRGATCVRKDERGGDDDDDDGGLRLVRVPQLFDAGFKELLDEMLLRGGEYEDVREEEVQDHRLHGNYGDEESRKVAVCQIKGENVWTISNLSAPEVGPGAGNQMEAIARKLETILLQATSTTTGTRRPTTTADIVFTTVLLRSMDDFTLINPIYASLFTKPKPPARVTVACGDNMPPGVDVLASFVIDMLPRECRLGLHVQSRSYWAPANIGPYSQAQCIPLHKHGRIDHDGGLVYVAGQIPLEPGSMEIYNPAPTEESSGWFNPFVSRLVLSLQHLWRIGRVMEVDWWLGAVALLAGDENIPAKAKLAWDIWEHMNRDPSSLKAGEEDEDDEEPPGFDSWDLKYGNQRGLGKYSAADVKKNLPNFDIVRGSVCTPPFFAVQVAALPRAVDIEWQGLGTRSDQLTTSKETQRNGSWTLSRSQGTGFGSCYYIGVQDGTAGQPTHDLEVSIRDAIDFVKAREIDVHGETIDHVNSTVYTSYPLDGSVGQLGQIVPATSVWGPRALKLAAGIVVHIRLKG</sequence>
<dbReference type="EC" id="6.3.1.14" evidence="1"/>
<accession>A0ABP2F567</accession>
<name>A0ABP2F567_AJEDR</name>
<dbReference type="CDD" id="cd01994">
    <property type="entry name" value="AANH_PF0828-like"/>
    <property type="match status" value="1"/>
</dbReference>
<keyword evidence="9" id="KW-1185">Reference proteome</keyword>
<evidence type="ECO:0000256" key="6">
    <source>
        <dbReference type="SAM" id="MobiDB-lite"/>
    </source>
</evidence>
<dbReference type="InterPro" id="IPR002761">
    <property type="entry name" value="Diphthami_syn_dom"/>
</dbReference>
<dbReference type="Pfam" id="PF01042">
    <property type="entry name" value="Ribonuc_L-PSP"/>
    <property type="match status" value="1"/>
</dbReference>
<feature type="region of interest" description="Disordered" evidence="6">
    <location>
        <begin position="669"/>
        <end position="692"/>
    </location>
</feature>
<dbReference type="CDD" id="cd06155">
    <property type="entry name" value="eu_AANH_C_1"/>
    <property type="match status" value="1"/>
</dbReference>
<dbReference type="InterPro" id="IPR006175">
    <property type="entry name" value="YjgF/YER057c/UK114"/>
</dbReference>
<dbReference type="SUPFAM" id="SSF52402">
    <property type="entry name" value="Adenine nucleotide alpha hydrolases-like"/>
    <property type="match status" value="1"/>
</dbReference>
<evidence type="ECO:0000256" key="2">
    <source>
        <dbReference type="ARBA" id="ARBA00018426"/>
    </source>
</evidence>
<gene>
    <name evidence="8" type="ORF">BDCG_06447</name>
</gene>
<proteinExistence type="predicted"/>
<evidence type="ECO:0000256" key="3">
    <source>
        <dbReference type="ARBA" id="ARBA00029814"/>
    </source>
</evidence>
<organism evidence="8 9">
    <name type="scientific">Ajellomyces dermatitidis (strain ER-3 / ATCC MYA-2586)</name>
    <name type="common">Blastomyces dermatitidis</name>
    <dbReference type="NCBI Taxonomy" id="559297"/>
    <lineage>
        <taxon>Eukaryota</taxon>
        <taxon>Fungi</taxon>
        <taxon>Dikarya</taxon>
        <taxon>Ascomycota</taxon>
        <taxon>Pezizomycotina</taxon>
        <taxon>Eurotiomycetes</taxon>
        <taxon>Eurotiomycetidae</taxon>
        <taxon>Onygenales</taxon>
        <taxon>Ajellomycetaceae</taxon>
        <taxon>Blastomyces</taxon>
    </lineage>
</organism>
<feature type="compositionally biased region" description="Acidic residues" evidence="6">
    <location>
        <begin position="675"/>
        <end position="684"/>
    </location>
</feature>
<evidence type="ECO:0000256" key="4">
    <source>
        <dbReference type="ARBA" id="ARBA00031552"/>
    </source>
</evidence>
<dbReference type="InterPro" id="IPR030662">
    <property type="entry name" value="DPH6/MJ0570"/>
</dbReference>
<reference evidence="9" key="1">
    <citation type="journal article" date="2015" name="PLoS Genet.">
        <title>The dynamic genome and transcriptome of the human fungal pathogen Blastomyces and close relative Emmonsia.</title>
        <authorList>
            <person name="Munoz J.F."/>
            <person name="Gauthier G.M."/>
            <person name="Desjardins C.A."/>
            <person name="Gallo J.E."/>
            <person name="Holder J."/>
            <person name="Sullivan T.D."/>
            <person name="Marty A.J."/>
            <person name="Carmen J.C."/>
            <person name="Chen Z."/>
            <person name="Ding L."/>
            <person name="Gujja S."/>
            <person name="Magrini V."/>
            <person name="Misas E."/>
            <person name="Mitreva M."/>
            <person name="Priest M."/>
            <person name="Saif S."/>
            <person name="Whiston E.A."/>
            <person name="Young S."/>
            <person name="Zeng Q."/>
            <person name="Goldman W.E."/>
            <person name="Mardis E.R."/>
            <person name="Taylor J.W."/>
            <person name="McEwen J.G."/>
            <person name="Clay O.K."/>
            <person name="Klein B.S."/>
            <person name="Cuomo C.A."/>
        </authorList>
    </citation>
    <scope>NUCLEOTIDE SEQUENCE [LARGE SCALE GENOMIC DNA]</scope>
    <source>
        <strain evidence="9">ER-3 / ATCC MYA-2586</strain>
    </source>
</reference>
<dbReference type="Proteomes" id="UP000002039">
    <property type="component" value="Unassembled WGS sequence"/>
</dbReference>
<dbReference type="GeneID" id="69028320"/>
<evidence type="ECO:0000313" key="8">
    <source>
        <dbReference type="EMBL" id="EEQ91327.1"/>
    </source>
</evidence>
<protein>
    <recommendedName>
        <fullName evidence="2">Diphthine--ammonia ligase</fullName>
        <ecNumber evidence="1">6.3.1.14</ecNumber>
    </recommendedName>
    <alternativeName>
        <fullName evidence="3">Diphthamide synthase</fullName>
    </alternativeName>
    <alternativeName>
        <fullName evidence="4">Diphthamide synthetase</fullName>
    </alternativeName>
</protein>
<evidence type="ECO:0000313" key="9">
    <source>
        <dbReference type="Proteomes" id="UP000002039"/>
    </source>
</evidence>
<dbReference type="InterPro" id="IPR014729">
    <property type="entry name" value="Rossmann-like_a/b/a_fold"/>
</dbReference>
<dbReference type="InterPro" id="IPR035959">
    <property type="entry name" value="RutC-like_sf"/>
</dbReference>
<dbReference type="Gene3D" id="3.90.1490.10">
    <property type="entry name" value="putative n-type atp pyrophosphatase, domain 2"/>
    <property type="match status" value="1"/>
</dbReference>
<dbReference type="SUPFAM" id="SSF55298">
    <property type="entry name" value="YjgF-like"/>
    <property type="match status" value="2"/>
</dbReference>
<evidence type="ECO:0000256" key="5">
    <source>
        <dbReference type="ARBA" id="ARBA00048108"/>
    </source>
</evidence>
<dbReference type="CDD" id="cd06156">
    <property type="entry name" value="eu_AANH_C_2"/>
    <property type="match status" value="1"/>
</dbReference>
<dbReference type="Pfam" id="PF01902">
    <property type="entry name" value="Diphthami_syn_2"/>
    <property type="match status" value="1"/>
</dbReference>
<dbReference type="Gene3D" id="3.40.50.620">
    <property type="entry name" value="HUPs"/>
    <property type="match status" value="1"/>
</dbReference>
<comment type="catalytic activity">
    <reaction evidence="5">
        <text>diphthine-[translation elongation factor 2] + NH4(+) + ATP = diphthamide-[translation elongation factor 2] + AMP + diphosphate + H(+)</text>
        <dbReference type="Rhea" id="RHEA:19753"/>
        <dbReference type="Rhea" id="RHEA-COMP:10172"/>
        <dbReference type="Rhea" id="RHEA-COMP:10174"/>
        <dbReference type="ChEBI" id="CHEBI:15378"/>
        <dbReference type="ChEBI" id="CHEBI:16692"/>
        <dbReference type="ChEBI" id="CHEBI:28938"/>
        <dbReference type="ChEBI" id="CHEBI:30616"/>
        <dbReference type="ChEBI" id="CHEBI:33019"/>
        <dbReference type="ChEBI" id="CHEBI:82696"/>
        <dbReference type="ChEBI" id="CHEBI:456215"/>
        <dbReference type="EC" id="6.3.1.14"/>
    </reaction>
</comment>
<dbReference type="Gene3D" id="3.30.1330.40">
    <property type="entry name" value="RutC-like"/>
    <property type="match status" value="2"/>
</dbReference>
<dbReference type="RefSeq" id="XP_045277879.1">
    <property type="nucleotide sequence ID" value="XM_045422182.1"/>
</dbReference>
<dbReference type="EMBL" id="EQ999978">
    <property type="protein sequence ID" value="EEQ91327.1"/>
    <property type="molecule type" value="Genomic_DNA"/>
</dbReference>
<feature type="region of interest" description="Disordered" evidence="6">
    <location>
        <begin position="143"/>
        <end position="165"/>
    </location>
</feature>
<evidence type="ECO:0000259" key="7">
    <source>
        <dbReference type="Pfam" id="PF01902"/>
    </source>
</evidence>
<feature type="domain" description="Diphthamide synthase" evidence="7">
    <location>
        <begin position="169"/>
        <end position="222"/>
    </location>
</feature>
<dbReference type="PANTHER" id="PTHR12196:SF2">
    <property type="entry name" value="DIPHTHINE--AMMONIA LIGASE"/>
    <property type="match status" value="1"/>
</dbReference>